<accession>A0A3S0KW29</accession>
<dbReference type="EMBL" id="RXMA01000021">
    <property type="protein sequence ID" value="RTR17056.1"/>
    <property type="molecule type" value="Genomic_DNA"/>
</dbReference>
<dbReference type="InterPro" id="IPR010148">
    <property type="entry name" value="CRISPR-assoc_prot_CT1975"/>
</dbReference>
<proteinExistence type="predicted"/>
<comment type="caution">
    <text evidence="2">The sequence shown here is derived from an EMBL/GenBank/DDBJ whole genome shotgun (WGS) entry which is preliminary data.</text>
</comment>
<reference evidence="2 3" key="1">
    <citation type="submission" date="2018-12" db="EMBL/GenBank/DDBJ databases">
        <authorList>
            <person name="Yang Y."/>
        </authorList>
    </citation>
    <scope>NUCLEOTIDE SEQUENCE [LARGE SCALE GENOMIC DNA]</scope>
    <source>
        <strain evidence="2 3">L-25-5w-1</strain>
    </source>
</reference>
<dbReference type="Proteomes" id="UP000277007">
    <property type="component" value="Unassembled WGS sequence"/>
</dbReference>
<protein>
    <submittedName>
        <fullName evidence="2">Type I-E CRISPR-associated protein Cas7/Cse4/CasC</fullName>
    </submittedName>
</protein>
<evidence type="ECO:0000313" key="2">
    <source>
        <dbReference type="EMBL" id="RTR17056.1"/>
    </source>
</evidence>
<sequence>MTLPRFLQIHTLTPYAAALLNRDDVGRAKRLPFGGVNRTRVSSQCLKRHWRTAVGDWSLDGLGAPMSVRSRQTFVQQIAQPLRAEGFADDAILAVVEAFQAVLLGESAKAKAEKAKGKDAKDKEAGKDAEADRDPLADLKTGQVLVLGHPEVEFIRSQARALLQSATTPKDARKAVEALFKDKETLANFKALRLACGLDAALFGRMVTSDILARGDAAVHVAHSFTVHGEDSEPEFFTAVDDLEKAAGELGSGMMGDSELTSGLFYGYVVIDLPLLLSNLEGVPAREWEQADRTLALGVVERLIRLIASVSPGAKLGSTAPYAYAHTVLVELGDRQPRTLANAFLKPVRVATGDDLAATANARLSEYLTRFDAMYGAGEQRLIASLEPVTDLPATRTAGLADLTGRITAALGGASS</sequence>
<dbReference type="Pfam" id="PF09344">
    <property type="entry name" value="Cas_CT1975"/>
    <property type="match status" value="1"/>
</dbReference>
<dbReference type="OrthoDB" id="5291250at2"/>
<evidence type="ECO:0000256" key="1">
    <source>
        <dbReference type="SAM" id="MobiDB-lite"/>
    </source>
</evidence>
<dbReference type="RefSeq" id="WP_126618402.1">
    <property type="nucleotide sequence ID" value="NZ_JBHUCY010000019.1"/>
</dbReference>
<dbReference type="NCBIfam" id="TIGR01869">
    <property type="entry name" value="casC_Cse4"/>
    <property type="match status" value="1"/>
</dbReference>
<keyword evidence="3" id="KW-1185">Reference proteome</keyword>
<name>A0A3S0KW29_9PROT</name>
<feature type="region of interest" description="Disordered" evidence="1">
    <location>
        <begin position="113"/>
        <end position="133"/>
    </location>
</feature>
<evidence type="ECO:0000313" key="3">
    <source>
        <dbReference type="Proteomes" id="UP000277007"/>
    </source>
</evidence>
<gene>
    <name evidence="2" type="primary">cas7e</name>
    <name evidence="2" type="ORF">EJ903_18990</name>
</gene>
<organism evidence="2 3">
    <name type="scientific">Azospirillum griseum</name>
    <dbReference type="NCBI Taxonomy" id="2496639"/>
    <lineage>
        <taxon>Bacteria</taxon>
        <taxon>Pseudomonadati</taxon>
        <taxon>Pseudomonadota</taxon>
        <taxon>Alphaproteobacteria</taxon>
        <taxon>Rhodospirillales</taxon>
        <taxon>Azospirillaceae</taxon>
        <taxon>Azospirillum</taxon>
    </lineage>
</organism>
<dbReference type="AlphaFoldDB" id="A0A3S0KW29"/>